<dbReference type="SUPFAM" id="SSF52279">
    <property type="entry name" value="Beta-D-glucan exohydrolase, C-terminal domain"/>
    <property type="match status" value="1"/>
</dbReference>
<evidence type="ECO:0000256" key="11">
    <source>
        <dbReference type="ARBA" id="ARBA00023326"/>
    </source>
</evidence>
<keyword evidence="9" id="KW-0119">Carbohydrate metabolism</keyword>
<evidence type="ECO:0000256" key="3">
    <source>
        <dbReference type="ARBA" id="ARBA00005336"/>
    </source>
</evidence>
<dbReference type="PANTHER" id="PTHR42721">
    <property type="entry name" value="SUGAR HYDROLASE-RELATED"/>
    <property type="match status" value="1"/>
</dbReference>
<keyword evidence="11" id="KW-0624">Polysaccharide degradation</keyword>
<evidence type="ECO:0000313" key="21">
    <source>
        <dbReference type="EMBL" id="KAF9890606.1"/>
    </source>
</evidence>
<gene>
    <name evidence="21" type="ORF">FE257_005737</name>
</gene>
<dbReference type="InterPro" id="IPR044993">
    <property type="entry name" value="BXL"/>
</dbReference>
<reference evidence="21" key="2">
    <citation type="submission" date="2020-02" db="EMBL/GenBank/DDBJ databases">
        <authorList>
            <person name="Gilchrist C.L.M."/>
            <person name="Chooi Y.-H."/>
        </authorList>
    </citation>
    <scope>NUCLEOTIDE SEQUENCE</scope>
    <source>
        <strain evidence="21">MST-FP2251</strain>
    </source>
</reference>
<dbReference type="SMART" id="SM01217">
    <property type="entry name" value="Fn3_like"/>
    <property type="match status" value="1"/>
</dbReference>
<comment type="pathway">
    <text evidence="2">Glycan degradation; xylan degradation.</text>
</comment>
<evidence type="ECO:0000256" key="1">
    <source>
        <dbReference type="ARBA" id="ARBA00004613"/>
    </source>
</evidence>
<evidence type="ECO:0000256" key="13">
    <source>
        <dbReference type="ARBA" id="ARBA00025331"/>
    </source>
</evidence>
<comment type="catalytic activity">
    <reaction evidence="12">
        <text>Hydrolysis of (1-&gt;4)-beta-D-xylans, to remove successive D-xylose residues from the non-reducing termini.</text>
        <dbReference type="EC" id="3.2.1.37"/>
    </reaction>
</comment>
<dbReference type="Pfam" id="PF00933">
    <property type="entry name" value="Glyco_hydro_3"/>
    <property type="match status" value="1"/>
</dbReference>
<dbReference type="Pfam" id="PF14310">
    <property type="entry name" value="Fn3-like"/>
    <property type="match status" value="1"/>
</dbReference>
<keyword evidence="4" id="KW-0964">Secreted</keyword>
<dbReference type="PANTHER" id="PTHR42721:SF3">
    <property type="entry name" value="BETA-D-XYLOSIDASE 5-RELATED"/>
    <property type="match status" value="1"/>
</dbReference>
<evidence type="ECO:0000259" key="20">
    <source>
        <dbReference type="SMART" id="SM01217"/>
    </source>
</evidence>
<evidence type="ECO:0000256" key="18">
    <source>
        <dbReference type="ARBA" id="ARBA00083921"/>
    </source>
</evidence>
<dbReference type="Gene3D" id="3.40.50.1700">
    <property type="entry name" value="Glycoside hydrolase family 3 C-terminal domain"/>
    <property type="match status" value="1"/>
</dbReference>
<keyword evidence="6 19" id="KW-0732">Signal</keyword>
<dbReference type="InterPro" id="IPR001764">
    <property type="entry name" value="Glyco_hydro_3_N"/>
</dbReference>
<dbReference type="GO" id="GO:0046556">
    <property type="term" value="F:alpha-L-arabinofuranosidase activity"/>
    <property type="evidence" value="ECO:0007669"/>
    <property type="project" value="TreeGrafter"/>
</dbReference>
<evidence type="ECO:0000313" key="22">
    <source>
        <dbReference type="Proteomes" id="UP001194746"/>
    </source>
</evidence>
<comment type="function">
    <text evidence="13">Xylan 1,4-beta-xylosidase involved in the hydrolysis of xylan, a major structural heterogeneous polysaccharide found in plant biomass representing the second most abundant polysaccharide in the biosphere, after cellulose.</text>
</comment>
<evidence type="ECO:0000256" key="6">
    <source>
        <dbReference type="ARBA" id="ARBA00022729"/>
    </source>
</evidence>
<feature type="chain" id="PRO_5041969926" description="Probable exo-1,4-beta-xylosidase bxlB" evidence="19">
    <location>
        <begin position="27"/>
        <end position="776"/>
    </location>
</feature>
<accession>A0AAD4GVB5</accession>
<keyword evidence="22" id="KW-1185">Reference proteome</keyword>
<dbReference type="Pfam" id="PF01915">
    <property type="entry name" value="Glyco_hydro_3_C"/>
    <property type="match status" value="1"/>
</dbReference>
<proteinExistence type="inferred from homology"/>
<keyword evidence="8" id="KW-0325">Glycoprotein</keyword>
<dbReference type="AlphaFoldDB" id="A0AAD4GVB5"/>
<evidence type="ECO:0000256" key="15">
    <source>
        <dbReference type="ARBA" id="ARBA00070195"/>
    </source>
</evidence>
<dbReference type="EC" id="3.2.1.37" evidence="14"/>
<evidence type="ECO:0000256" key="16">
    <source>
        <dbReference type="ARBA" id="ARBA00079101"/>
    </source>
</evidence>
<dbReference type="FunFam" id="3.20.20.300:FF:000013">
    <property type="entry name" value="Probable exo-1,4-beta-xylosidase xlnD"/>
    <property type="match status" value="1"/>
</dbReference>
<feature type="domain" description="Fibronectin type III-like" evidence="20">
    <location>
        <begin position="674"/>
        <end position="745"/>
    </location>
</feature>
<protein>
    <recommendedName>
        <fullName evidence="15">Probable exo-1,4-beta-xylosidase bxlB</fullName>
        <ecNumber evidence="14">3.2.1.37</ecNumber>
    </recommendedName>
    <alternativeName>
        <fullName evidence="16">1,4-beta-D-xylan xylohydrolase bxlB</fullName>
    </alternativeName>
    <alternativeName>
        <fullName evidence="17">Beta-xylosidase bxlB</fullName>
    </alternativeName>
    <alternativeName>
        <fullName evidence="18">Xylobiase bxlB</fullName>
    </alternativeName>
</protein>
<dbReference type="SUPFAM" id="SSF51445">
    <property type="entry name" value="(Trans)glycosidases"/>
    <property type="match status" value="1"/>
</dbReference>
<dbReference type="EMBL" id="VCAU01000025">
    <property type="protein sequence ID" value="KAF9890606.1"/>
    <property type="molecule type" value="Genomic_DNA"/>
</dbReference>
<dbReference type="GO" id="GO:0009044">
    <property type="term" value="F:xylan 1,4-beta-xylosidase activity"/>
    <property type="evidence" value="ECO:0007669"/>
    <property type="project" value="UniProtKB-EC"/>
</dbReference>
<evidence type="ECO:0000256" key="7">
    <source>
        <dbReference type="ARBA" id="ARBA00022801"/>
    </source>
</evidence>
<evidence type="ECO:0000256" key="4">
    <source>
        <dbReference type="ARBA" id="ARBA00022525"/>
    </source>
</evidence>
<keyword evidence="7" id="KW-0378">Hydrolase</keyword>
<sequence length="776" mass="83446">MGSLSTSRGAARVFLLFTSVAQLGNAANPFPDCDTGPLAKNAVCDATLDPTARARALVAAMTLEEKINNTQFEAPGVPRLGLPAYNWWSEALHGVAGSPGVHFTDSGEFSYATSFPAPILLGAAFDDALVKNIATVVSTEARAFGNAGYAGLDYWTPNINPFRDPRWGRGQETPGEDPFHTSRYVYHLVDGLQGGIGPEKPKIVATCKHFAGYDLESWQGIERYSFNAVISDQDLSEYYLPAFKTCTRDAKVDAVMCSYNAVNGIPTCADPWLLQTLLRDHWQWEAPGHWVTGDCGALQNIYADHHYVADGAHAAAVAMNAGTDLDCGSVYPEFLGAATSQGLLGNRTLDRALTRLYTSLVKLGYFDASEDQPYRSIGWEEVSTPAAERLAHLAAVEGMVLLKNDGVLPAKHNGTIAVIGPYANATTQMQSNYEGPPKYIRTMTWAAAQAGYKVKFAPGTQVDTNSTEGFDQALEAAKASDLVVYAGGIDTDVEAEGHDREHIGWPGNQLDLIKQLSQVGKPLVVVQFGGGQVDDSALLSNDGVNGLLWAGYPGQAGGAAVFDILTGKISPSGRLPITQYPAEYVDQVPMTDMNLRPGENNPGRTYRWYDEAVVPFGYGLHYTTFDVAWKSQRHGAYETTSLVGVENGGNSADTELFDTFSITVKNSGTVASDYVALVFLTTTDAGPKPYPMKTLVGYTRVKGIKPGETKTAGIEVTIGSVARTAENGNLVLYPGTYQLHIDVGKDFPTSAFEITGSPVILDHFPSPSNHTMKRTV</sequence>
<dbReference type="Proteomes" id="UP001194746">
    <property type="component" value="Unassembled WGS sequence"/>
</dbReference>
<organism evidence="21 22">
    <name type="scientific">Aspergillus nanangensis</name>
    <dbReference type="NCBI Taxonomy" id="2582783"/>
    <lineage>
        <taxon>Eukaryota</taxon>
        <taxon>Fungi</taxon>
        <taxon>Dikarya</taxon>
        <taxon>Ascomycota</taxon>
        <taxon>Pezizomycotina</taxon>
        <taxon>Eurotiomycetes</taxon>
        <taxon>Eurotiomycetidae</taxon>
        <taxon>Eurotiales</taxon>
        <taxon>Aspergillaceae</taxon>
        <taxon>Aspergillus</taxon>
        <taxon>Aspergillus subgen. Circumdati</taxon>
    </lineage>
</organism>
<evidence type="ECO:0000256" key="2">
    <source>
        <dbReference type="ARBA" id="ARBA00004851"/>
    </source>
</evidence>
<dbReference type="InterPro" id="IPR036881">
    <property type="entry name" value="Glyco_hydro_3_C_sf"/>
</dbReference>
<comment type="similarity">
    <text evidence="3">Belongs to the glycosyl hydrolase 3 family.</text>
</comment>
<reference evidence="21" key="1">
    <citation type="journal article" date="2019" name="Beilstein J. Org. Chem.">
        <title>Nanangenines: drimane sesquiterpenoids as the dominant metabolite cohort of a novel Australian fungus, Aspergillus nanangensis.</title>
        <authorList>
            <person name="Lacey H.J."/>
            <person name="Gilchrist C.L.M."/>
            <person name="Crombie A."/>
            <person name="Kalaitzis J.A."/>
            <person name="Vuong D."/>
            <person name="Rutledge P.J."/>
            <person name="Turner P."/>
            <person name="Pitt J.I."/>
            <person name="Lacey E."/>
            <person name="Chooi Y.H."/>
            <person name="Piggott A.M."/>
        </authorList>
    </citation>
    <scope>NUCLEOTIDE SEQUENCE</scope>
    <source>
        <strain evidence="21">MST-FP2251</strain>
    </source>
</reference>
<evidence type="ECO:0000256" key="14">
    <source>
        <dbReference type="ARBA" id="ARBA00026107"/>
    </source>
</evidence>
<feature type="signal peptide" evidence="19">
    <location>
        <begin position="1"/>
        <end position="26"/>
    </location>
</feature>
<dbReference type="InterPro" id="IPR036962">
    <property type="entry name" value="Glyco_hydro_3_N_sf"/>
</dbReference>
<evidence type="ECO:0000256" key="12">
    <source>
        <dbReference type="ARBA" id="ARBA00024574"/>
    </source>
</evidence>
<keyword evidence="10" id="KW-0326">Glycosidase</keyword>
<dbReference type="InterPro" id="IPR002772">
    <property type="entry name" value="Glyco_hydro_3_C"/>
</dbReference>
<dbReference type="InterPro" id="IPR017853">
    <property type="entry name" value="GH"/>
</dbReference>
<dbReference type="GO" id="GO:0045493">
    <property type="term" value="P:xylan catabolic process"/>
    <property type="evidence" value="ECO:0007669"/>
    <property type="project" value="UniProtKB-KW"/>
</dbReference>
<dbReference type="Gene3D" id="2.60.40.10">
    <property type="entry name" value="Immunoglobulins"/>
    <property type="match status" value="1"/>
</dbReference>
<evidence type="ECO:0000256" key="10">
    <source>
        <dbReference type="ARBA" id="ARBA00023295"/>
    </source>
</evidence>
<evidence type="ECO:0000256" key="8">
    <source>
        <dbReference type="ARBA" id="ARBA00023180"/>
    </source>
</evidence>
<comment type="caution">
    <text evidence="21">The sequence shown here is derived from an EMBL/GenBank/DDBJ whole genome shotgun (WGS) entry which is preliminary data.</text>
</comment>
<dbReference type="FunFam" id="3.40.50.1700:FF:000007">
    <property type="entry name" value="Exo-1,4-beta-xylosidase xlnD"/>
    <property type="match status" value="1"/>
</dbReference>
<dbReference type="GO" id="GO:0031222">
    <property type="term" value="P:arabinan catabolic process"/>
    <property type="evidence" value="ECO:0007669"/>
    <property type="project" value="TreeGrafter"/>
</dbReference>
<evidence type="ECO:0000256" key="19">
    <source>
        <dbReference type="SAM" id="SignalP"/>
    </source>
</evidence>
<evidence type="ECO:0000256" key="17">
    <source>
        <dbReference type="ARBA" id="ARBA00079314"/>
    </source>
</evidence>
<name>A0AAD4GVB5_ASPNN</name>
<evidence type="ECO:0000256" key="9">
    <source>
        <dbReference type="ARBA" id="ARBA00023277"/>
    </source>
</evidence>
<dbReference type="Gene3D" id="3.20.20.300">
    <property type="entry name" value="Glycoside hydrolase, family 3, N-terminal domain"/>
    <property type="match status" value="1"/>
</dbReference>
<evidence type="ECO:0000256" key="5">
    <source>
        <dbReference type="ARBA" id="ARBA00022651"/>
    </source>
</evidence>
<keyword evidence="5" id="KW-0858">Xylan degradation</keyword>
<dbReference type="GO" id="GO:0005576">
    <property type="term" value="C:extracellular region"/>
    <property type="evidence" value="ECO:0007669"/>
    <property type="project" value="UniProtKB-SubCell"/>
</dbReference>
<comment type="subcellular location">
    <subcellularLocation>
        <location evidence="1">Secreted</location>
    </subcellularLocation>
</comment>
<dbReference type="InterPro" id="IPR026891">
    <property type="entry name" value="Fn3-like"/>
</dbReference>
<dbReference type="InterPro" id="IPR013783">
    <property type="entry name" value="Ig-like_fold"/>
</dbReference>